<dbReference type="AlphaFoldDB" id="A0A9P5NEK7"/>
<feature type="region of interest" description="Disordered" evidence="1">
    <location>
        <begin position="538"/>
        <end position="584"/>
    </location>
</feature>
<feature type="compositionally biased region" description="Gly residues" evidence="1">
    <location>
        <begin position="193"/>
        <end position="218"/>
    </location>
</feature>
<feature type="region of interest" description="Disordered" evidence="1">
    <location>
        <begin position="182"/>
        <end position="224"/>
    </location>
</feature>
<comment type="caution">
    <text evidence="2">The sequence shown here is derived from an EMBL/GenBank/DDBJ whole genome shotgun (WGS) entry which is preliminary data.</text>
</comment>
<evidence type="ECO:0000256" key="1">
    <source>
        <dbReference type="SAM" id="MobiDB-lite"/>
    </source>
</evidence>
<proteinExistence type="predicted"/>
<evidence type="ECO:0000313" key="2">
    <source>
        <dbReference type="EMBL" id="KAF8878972.1"/>
    </source>
</evidence>
<dbReference type="OrthoDB" id="2690740at2759"/>
<reference evidence="2" key="1">
    <citation type="submission" date="2020-11" db="EMBL/GenBank/DDBJ databases">
        <authorList>
            <consortium name="DOE Joint Genome Institute"/>
            <person name="Ahrendt S."/>
            <person name="Riley R."/>
            <person name="Andreopoulos W."/>
            <person name="LaButti K."/>
            <person name="Pangilinan J."/>
            <person name="Ruiz-duenas F.J."/>
            <person name="Barrasa J.M."/>
            <person name="Sanchez-Garcia M."/>
            <person name="Camarero S."/>
            <person name="Miyauchi S."/>
            <person name="Serrano A."/>
            <person name="Linde D."/>
            <person name="Babiker R."/>
            <person name="Drula E."/>
            <person name="Ayuso-Fernandez I."/>
            <person name="Pacheco R."/>
            <person name="Padilla G."/>
            <person name="Ferreira P."/>
            <person name="Barriuso J."/>
            <person name="Kellner H."/>
            <person name="Castanera R."/>
            <person name="Alfaro M."/>
            <person name="Ramirez L."/>
            <person name="Pisabarro A.G."/>
            <person name="Kuo A."/>
            <person name="Tritt A."/>
            <person name="Lipzen A."/>
            <person name="He G."/>
            <person name="Yan M."/>
            <person name="Ng V."/>
            <person name="Cullen D."/>
            <person name="Martin F."/>
            <person name="Rosso M.-N."/>
            <person name="Henrissat B."/>
            <person name="Hibbett D."/>
            <person name="Martinez A.T."/>
            <person name="Grigoriev I.V."/>
        </authorList>
    </citation>
    <scope>NUCLEOTIDE SEQUENCE</scope>
    <source>
        <strain evidence="2">AH 44721</strain>
    </source>
</reference>
<gene>
    <name evidence="2" type="ORF">CPB84DRAFT_1852209</name>
</gene>
<organism evidence="2 3">
    <name type="scientific">Gymnopilus junonius</name>
    <name type="common">Spectacular rustgill mushroom</name>
    <name type="synonym">Gymnopilus spectabilis subsp. junonius</name>
    <dbReference type="NCBI Taxonomy" id="109634"/>
    <lineage>
        <taxon>Eukaryota</taxon>
        <taxon>Fungi</taxon>
        <taxon>Dikarya</taxon>
        <taxon>Basidiomycota</taxon>
        <taxon>Agaricomycotina</taxon>
        <taxon>Agaricomycetes</taxon>
        <taxon>Agaricomycetidae</taxon>
        <taxon>Agaricales</taxon>
        <taxon>Agaricineae</taxon>
        <taxon>Hymenogastraceae</taxon>
        <taxon>Gymnopilus</taxon>
    </lineage>
</organism>
<dbReference type="EMBL" id="JADNYJ010000153">
    <property type="protein sequence ID" value="KAF8878972.1"/>
    <property type="molecule type" value="Genomic_DNA"/>
</dbReference>
<keyword evidence="3" id="KW-1185">Reference proteome</keyword>
<dbReference type="Proteomes" id="UP000724874">
    <property type="component" value="Unassembled WGS sequence"/>
</dbReference>
<name>A0A9P5NEK7_GYMJU</name>
<evidence type="ECO:0000313" key="3">
    <source>
        <dbReference type="Proteomes" id="UP000724874"/>
    </source>
</evidence>
<accession>A0A9P5NEK7</accession>
<feature type="region of interest" description="Disordered" evidence="1">
    <location>
        <begin position="254"/>
        <end position="282"/>
    </location>
</feature>
<sequence length="841" mass="92264">MPLAVVSFMDESSYNNPLLVSALQGYPSPSTVPGSGNWYARPSLELLTAADVQVQVLSLMLTHAILGQHAVFLPEPTTFDQVCSNESSSGNVTLNLDIWYPGTPITSLFRASPEFPGPFLGRELSAVLFGDSPILSQATVNPGLLLMEALNEDMPVDVEGSDDGGHEGSPTESEMWRWLELPPQAGNPLGQQNHGGEGGGGGGRGVGGRGAGGGGGTGQSCPSRGGAMFHDIDCIQGQGHRANAWVQDHAPDDDVVNELLNGDNDDGNCSEPEGTLGGDEDPLESEELALAPLILVNHVLIKALQPTRRNRTKRAKKVAKPQDILEVLCGQALKADYQNFFNGINDMPQGAGLIDKMLHFAHACQATEQTEILVNLVYYLNAMKFASLVQWIKPQLLQVDTSSVGVISRFICYPTVISLKDSNPLGRMVKNTIIPAIAFLREKYPIRMTTFFPVMFLQMLYTTEDVDCTDFEKMDAIMDNFGIFNDFIKLRDWTSWASCLSKVTHPAKSINLLNTGMFTPLTFSASMVAAARVSDGRETQEMSDTLATPASHCSSGGYLPTPPRDMPSALPSSPPGNLMESSSTDSDELQLSLPDWKAHMSHPKLTTFKVNFKPKLSYNLKTLYPKDPLEHFHYTEKERELAGKVSWVCDLADLQRKLKAQLKRGHRTNCQTYLAFDTETLSDKLEIILARKLKYMDTKAEGFANTFDALHGKWYDKFAVDGHGTLAYADPSTLHRDGCRPVNSCLNVLHFSQEAKDNPEVYQMLVEALEPVFTWIQEQLRILLPDVYIELEVSVNHLPNCGTTPVYPFAGFVLNINVSTRIHCDVGTNISASFLLSSLIV</sequence>
<protein>
    <submittedName>
        <fullName evidence="2">Uncharacterized protein</fullName>
    </submittedName>
</protein>
<feature type="compositionally biased region" description="Polar residues" evidence="1">
    <location>
        <begin position="542"/>
        <end position="554"/>
    </location>
</feature>